<dbReference type="EMBL" id="VYZN01000041">
    <property type="protein sequence ID" value="KAE9531616.1"/>
    <property type="molecule type" value="Genomic_DNA"/>
</dbReference>
<sequence length="245" mass="28387">MPKQIDKFSRRPVYPVSRQGPHIQFRAPVLNLKFYFAGLELSVIRVGQYLGYNCILYRDTLFVLKHNKFSIITIIINGDNLKITKNNTKVCLSTCPFHNLIEYPNASSRFEQILFSTNHVTSSEPFPSRTINNKIIRCVISAKHFSLCLNIKLSHVFLVSYGSSSHDGHSIGDPPHQNLFHLNINNKFQSKLIQGIVHLFHQIFSKWLQKMSVDIRFLLIQFSIQAFQINWNIKIYLQQTLQLLA</sequence>
<evidence type="ECO:0000313" key="2">
    <source>
        <dbReference type="Proteomes" id="UP000475862"/>
    </source>
</evidence>
<keyword evidence="2" id="KW-1185">Reference proteome</keyword>
<gene>
    <name evidence="1" type="ORF">AGLY_010822</name>
</gene>
<dbReference type="Proteomes" id="UP000475862">
    <property type="component" value="Unassembled WGS sequence"/>
</dbReference>
<evidence type="ECO:0000313" key="1">
    <source>
        <dbReference type="EMBL" id="KAE9531616.1"/>
    </source>
</evidence>
<comment type="caution">
    <text evidence="1">The sequence shown here is derived from an EMBL/GenBank/DDBJ whole genome shotgun (WGS) entry which is preliminary data.</text>
</comment>
<protein>
    <submittedName>
        <fullName evidence="1">Uncharacterized protein</fullName>
    </submittedName>
</protein>
<name>A0A6G0TEP2_APHGL</name>
<proteinExistence type="predicted"/>
<dbReference type="AlphaFoldDB" id="A0A6G0TEP2"/>
<reference evidence="1 2" key="1">
    <citation type="submission" date="2019-08" db="EMBL/GenBank/DDBJ databases">
        <title>The genome of the soybean aphid Biotype 1, its phylome, world population structure and adaptation to the North American continent.</title>
        <authorList>
            <person name="Giordano R."/>
            <person name="Donthu R.K."/>
            <person name="Hernandez A.G."/>
            <person name="Wright C.L."/>
            <person name="Zimin A.V."/>
        </authorList>
    </citation>
    <scope>NUCLEOTIDE SEQUENCE [LARGE SCALE GENOMIC DNA]</scope>
    <source>
        <tissue evidence="1">Whole aphids</tissue>
    </source>
</reference>
<accession>A0A6G0TEP2</accession>
<organism evidence="1 2">
    <name type="scientific">Aphis glycines</name>
    <name type="common">Soybean aphid</name>
    <dbReference type="NCBI Taxonomy" id="307491"/>
    <lineage>
        <taxon>Eukaryota</taxon>
        <taxon>Metazoa</taxon>
        <taxon>Ecdysozoa</taxon>
        <taxon>Arthropoda</taxon>
        <taxon>Hexapoda</taxon>
        <taxon>Insecta</taxon>
        <taxon>Pterygota</taxon>
        <taxon>Neoptera</taxon>
        <taxon>Paraneoptera</taxon>
        <taxon>Hemiptera</taxon>
        <taxon>Sternorrhyncha</taxon>
        <taxon>Aphidomorpha</taxon>
        <taxon>Aphidoidea</taxon>
        <taxon>Aphididae</taxon>
        <taxon>Aphidini</taxon>
        <taxon>Aphis</taxon>
        <taxon>Aphis</taxon>
    </lineage>
</organism>